<evidence type="ECO:0000256" key="7">
    <source>
        <dbReference type="ARBA" id="ARBA00022729"/>
    </source>
</evidence>
<keyword evidence="12" id="KW-0564">Palmitate</keyword>
<keyword evidence="8" id="KW-0625">Polysaccharide transport</keyword>
<dbReference type="OrthoDB" id="7198507at2"/>
<keyword evidence="9" id="KW-0406">Ion transport</keyword>
<keyword evidence="5" id="KW-0762">Sugar transport</keyword>
<dbReference type="Gene3D" id="3.10.560.10">
    <property type="entry name" value="Outer membrane lipoprotein wza domain like"/>
    <property type="match status" value="2"/>
</dbReference>
<dbReference type="EMBL" id="QENQ01000001">
    <property type="protein sequence ID" value="PVX28578.1"/>
    <property type="molecule type" value="Genomic_DNA"/>
</dbReference>
<sequence length="380" mass="39982">MQIKSAVGFLLLSSLAGCATLPKSGPTRTQLEKSVATPPEGLPMTVVEVRSAADIPAASNPRQSAELAEATIAPTDLIGPGDVLDINIYEAGVTLFAGGSGAAAMPGQALLAGTPGAQVQKLPPSRVNDAGDISIPYAGTLHVQGRTVTDVQLMIQRALRRLSQNPQVLVTIAQPLTNTVIVGGEVARPGRMLLQTNRETLTDVVALAGGYRGNARDLALRVTRGGNTVDYRLEDLIDNPALDVRAAPGDRFMLVSAPRSFSVLGASGRVQQLPFPRSSVTLAEAIATAGGVDVNYGDPAALFLFRYARDGKGEEAPVIYHLNMMTAGSYFLAQKFTMRDGDVLYFGNAAANQPARMFQLISQLFTPLVTVTAAAQTLKN</sequence>
<evidence type="ECO:0000256" key="2">
    <source>
        <dbReference type="ARBA" id="ARBA00009450"/>
    </source>
</evidence>
<feature type="domain" description="Soluble ligand binding" evidence="17">
    <location>
        <begin position="180"/>
        <end position="226"/>
    </location>
</feature>
<evidence type="ECO:0000256" key="15">
    <source>
        <dbReference type="SAM" id="SignalP"/>
    </source>
</evidence>
<keyword evidence="6" id="KW-0812">Transmembrane</keyword>
<keyword evidence="10" id="KW-0626">Porin</keyword>
<reference evidence="19 20" key="1">
    <citation type="submission" date="2018-05" db="EMBL/GenBank/DDBJ databases">
        <title>Description of Sphingomonas pokkalii sp nov, isolated from the rhizosphere of saline tolerant pokkali rice and its draft genome analysis.</title>
        <authorList>
            <person name="Menon R."/>
            <person name="Kumari S."/>
            <person name="Rameshkumar N."/>
        </authorList>
    </citation>
    <scope>NUCLEOTIDE SEQUENCE [LARGE SCALE GENOMIC DNA]</scope>
    <source>
        <strain evidence="19 20">L3B27</strain>
    </source>
</reference>
<dbReference type="GO" id="GO:0009279">
    <property type="term" value="C:cell outer membrane"/>
    <property type="evidence" value="ECO:0007669"/>
    <property type="project" value="UniProtKB-SubCell"/>
</dbReference>
<dbReference type="GO" id="GO:0015159">
    <property type="term" value="F:polysaccharide transmembrane transporter activity"/>
    <property type="evidence" value="ECO:0007669"/>
    <property type="project" value="InterPro"/>
</dbReference>
<dbReference type="InterPro" id="IPR054765">
    <property type="entry name" value="SLBB_dom"/>
</dbReference>
<keyword evidence="14" id="KW-0449">Lipoprotein</keyword>
<keyword evidence="11" id="KW-0472">Membrane</keyword>
<keyword evidence="3" id="KW-0813">Transport</keyword>
<evidence type="ECO:0000256" key="10">
    <source>
        <dbReference type="ARBA" id="ARBA00023114"/>
    </source>
</evidence>
<dbReference type="GO" id="GO:0046930">
    <property type="term" value="C:pore complex"/>
    <property type="evidence" value="ECO:0007669"/>
    <property type="project" value="UniProtKB-KW"/>
</dbReference>
<comment type="caution">
    <text evidence="19">The sequence shown here is derived from an EMBL/GenBank/DDBJ whole genome shotgun (WGS) entry which is preliminary data.</text>
</comment>
<dbReference type="Pfam" id="PF02563">
    <property type="entry name" value="Poly_export"/>
    <property type="match status" value="1"/>
</dbReference>
<evidence type="ECO:0000313" key="20">
    <source>
        <dbReference type="Proteomes" id="UP000245890"/>
    </source>
</evidence>
<evidence type="ECO:0000256" key="3">
    <source>
        <dbReference type="ARBA" id="ARBA00022448"/>
    </source>
</evidence>
<dbReference type="PANTHER" id="PTHR33619:SF3">
    <property type="entry name" value="POLYSACCHARIDE EXPORT PROTEIN GFCE-RELATED"/>
    <property type="match status" value="1"/>
</dbReference>
<dbReference type="Gene3D" id="3.30.1950.10">
    <property type="entry name" value="wza like domain"/>
    <property type="match status" value="1"/>
</dbReference>
<dbReference type="Proteomes" id="UP000245890">
    <property type="component" value="Unassembled WGS sequence"/>
</dbReference>
<feature type="domain" description="Polysaccharide export protein N-terminal" evidence="16">
    <location>
        <begin position="74"/>
        <end position="172"/>
    </location>
</feature>
<evidence type="ECO:0000256" key="9">
    <source>
        <dbReference type="ARBA" id="ARBA00023065"/>
    </source>
</evidence>
<evidence type="ECO:0000259" key="18">
    <source>
        <dbReference type="Pfam" id="PF22461"/>
    </source>
</evidence>
<evidence type="ECO:0000259" key="17">
    <source>
        <dbReference type="Pfam" id="PF10531"/>
    </source>
</evidence>
<evidence type="ECO:0000256" key="6">
    <source>
        <dbReference type="ARBA" id="ARBA00022692"/>
    </source>
</evidence>
<keyword evidence="13" id="KW-0998">Cell outer membrane</keyword>
<evidence type="ECO:0000256" key="12">
    <source>
        <dbReference type="ARBA" id="ARBA00023139"/>
    </source>
</evidence>
<evidence type="ECO:0000256" key="1">
    <source>
        <dbReference type="ARBA" id="ARBA00004571"/>
    </source>
</evidence>
<dbReference type="PROSITE" id="PS51257">
    <property type="entry name" value="PROKAR_LIPOPROTEIN"/>
    <property type="match status" value="1"/>
</dbReference>
<dbReference type="AlphaFoldDB" id="A0A2U0SB29"/>
<evidence type="ECO:0000256" key="13">
    <source>
        <dbReference type="ARBA" id="ARBA00023237"/>
    </source>
</evidence>
<name>A0A2U0SB29_9SPHN</name>
<evidence type="ECO:0000256" key="8">
    <source>
        <dbReference type="ARBA" id="ARBA00023047"/>
    </source>
</evidence>
<comment type="similarity">
    <text evidence="2">Belongs to the BexD/CtrA/VexA family.</text>
</comment>
<dbReference type="InterPro" id="IPR049712">
    <property type="entry name" value="Poly_export"/>
</dbReference>
<comment type="subcellular location">
    <subcellularLocation>
        <location evidence="1">Cell outer membrane</location>
        <topology evidence="1">Multi-pass membrane protein</topology>
    </subcellularLocation>
</comment>
<organism evidence="19 20">
    <name type="scientific">Sphingomonas pokkalii</name>
    <dbReference type="NCBI Taxonomy" id="2175090"/>
    <lineage>
        <taxon>Bacteria</taxon>
        <taxon>Pseudomonadati</taxon>
        <taxon>Pseudomonadota</taxon>
        <taxon>Alphaproteobacteria</taxon>
        <taxon>Sphingomonadales</taxon>
        <taxon>Sphingomonadaceae</taxon>
        <taxon>Sphingomonas</taxon>
    </lineage>
</organism>
<dbReference type="GO" id="GO:0015288">
    <property type="term" value="F:porin activity"/>
    <property type="evidence" value="ECO:0007669"/>
    <property type="project" value="UniProtKB-KW"/>
</dbReference>
<dbReference type="InterPro" id="IPR003715">
    <property type="entry name" value="Poly_export_N"/>
</dbReference>
<evidence type="ECO:0000259" key="16">
    <source>
        <dbReference type="Pfam" id="PF02563"/>
    </source>
</evidence>
<feature type="signal peptide" evidence="15">
    <location>
        <begin position="1"/>
        <end position="19"/>
    </location>
</feature>
<keyword evidence="7 15" id="KW-0732">Signal</keyword>
<feature type="domain" description="SLBB" evidence="18">
    <location>
        <begin position="260"/>
        <end position="345"/>
    </location>
</feature>
<evidence type="ECO:0000256" key="4">
    <source>
        <dbReference type="ARBA" id="ARBA00022452"/>
    </source>
</evidence>
<keyword evidence="4" id="KW-1134">Transmembrane beta strand</keyword>
<keyword evidence="20" id="KW-1185">Reference proteome</keyword>
<gene>
    <name evidence="19" type="ORF">DD559_03880</name>
</gene>
<proteinExistence type="inferred from homology"/>
<evidence type="ECO:0000256" key="11">
    <source>
        <dbReference type="ARBA" id="ARBA00023136"/>
    </source>
</evidence>
<evidence type="ECO:0000313" key="19">
    <source>
        <dbReference type="EMBL" id="PVX28578.1"/>
    </source>
</evidence>
<dbReference type="GO" id="GO:0006811">
    <property type="term" value="P:monoatomic ion transport"/>
    <property type="evidence" value="ECO:0007669"/>
    <property type="project" value="UniProtKB-KW"/>
</dbReference>
<dbReference type="InterPro" id="IPR019554">
    <property type="entry name" value="Soluble_ligand-bd"/>
</dbReference>
<evidence type="ECO:0000256" key="14">
    <source>
        <dbReference type="ARBA" id="ARBA00023288"/>
    </source>
</evidence>
<dbReference type="Pfam" id="PF22461">
    <property type="entry name" value="SLBB_2"/>
    <property type="match status" value="1"/>
</dbReference>
<dbReference type="PANTHER" id="PTHR33619">
    <property type="entry name" value="POLYSACCHARIDE EXPORT PROTEIN GFCE-RELATED"/>
    <property type="match status" value="1"/>
</dbReference>
<feature type="chain" id="PRO_5015526735" evidence="15">
    <location>
        <begin position="20"/>
        <end position="380"/>
    </location>
</feature>
<protein>
    <submittedName>
        <fullName evidence="19">Capsule biosynthesis protein</fullName>
    </submittedName>
</protein>
<evidence type="ECO:0000256" key="5">
    <source>
        <dbReference type="ARBA" id="ARBA00022597"/>
    </source>
</evidence>
<dbReference type="Pfam" id="PF10531">
    <property type="entry name" value="SLBB"/>
    <property type="match status" value="1"/>
</dbReference>
<accession>A0A2U0SB29</accession>